<gene>
    <name evidence="1" type="ORF">BpHYR1_014733</name>
</gene>
<keyword evidence="2" id="KW-1185">Reference proteome</keyword>
<protein>
    <submittedName>
        <fullName evidence="1">Uncharacterized protein</fullName>
    </submittedName>
</protein>
<sequence>MSKTCSTLTLTPSGRKMLYNVVKCKVMEFSKFGKNHFAESELLMGDFGSRGTLAFVDIEKDLENVEILILYKTICNKFFSYELKKKELGDNLFFCNNA</sequence>
<dbReference type="Proteomes" id="UP000276133">
    <property type="component" value="Unassembled WGS sequence"/>
</dbReference>
<accession>A0A3M7T7B2</accession>
<reference evidence="1 2" key="1">
    <citation type="journal article" date="2018" name="Sci. Rep.">
        <title>Genomic signatures of local adaptation to the degree of environmental predictability in rotifers.</title>
        <authorList>
            <person name="Franch-Gras L."/>
            <person name="Hahn C."/>
            <person name="Garcia-Roger E.M."/>
            <person name="Carmona M.J."/>
            <person name="Serra M."/>
            <person name="Gomez A."/>
        </authorList>
    </citation>
    <scope>NUCLEOTIDE SEQUENCE [LARGE SCALE GENOMIC DNA]</scope>
    <source>
        <strain evidence="1">HYR1</strain>
    </source>
</reference>
<evidence type="ECO:0000313" key="2">
    <source>
        <dbReference type="Proteomes" id="UP000276133"/>
    </source>
</evidence>
<organism evidence="1 2">
    <name type="scientific">Brachionus plicatilis</name>
    <name type="common">Marine rotifer</name>
    <name type="synonym">Brachionus muelleri</name>
    <dbReference type="NCBI Taxonomy" id="10195"/>
    <lineage>
        <taxon>Eukaryota</taxon>
        <taxon>Metazoa</taxon>
        <taxon>Spiralia</taxon>
        <taxon>Gnathifera</taxon>
        <taxon>Rotifera</taxon>
        <taxon>Eurotatoria</taxon>
        <taxon>Monogononta</taxon>
        <taxon>Pseudotrocha</taxon>
        <taxon>Ploima</taxon>
        <taxon>Brachionidae</taxon>
        <taxon>Brachionus</taxon>
    </lineage>
</organism>
<evidence type="ECO:0000313" key="1">
    <source>
        <dbReference type="EMBL" id="RNA43797.1"/>
    </source>
</evidence>
<name>A0A3M7T7B2_BRAPC</name>
<dbReference type="AlphaFoldDB" id="A0A3M7T7B2"/>
<comment type="caution">
    <text evidence="1">The sequence shown here is derived from an EMBL/GenBank/DDBJ whole genome shotgun (WGS) entry which is preliminary data.</text>
</comment>
<proteinExistence type="predicted"/>
<dbReference type="EMBL" id="REGN01000175">
    <property type="protein sequence ID" value="RNA43797.1"/>
    <property type="molecule type" value="Genomic_DNA"/>
</dbReference>